<sequence precursor="true">MKIFFISAAISMMGTGIVIGAEYSNDFSGISTTSYTSNPDLNSFSNRFDSWGVYGSGEGSSRLTDETATGGSEGVVDAAVEGQFFGLVDTYNPEHKADVSITFEINLDRAEYYQVSIDMGAYGLFEDTDSDHILWTYRFGNGEEKVIFNLKPSTEHTVQYQFASGSVVESDRPLVFKQADVYHNTSLSNGLSTYRSNFDGEEGTLYITMKGRIDGSKEAYVFDNLKVASFIPEPGSFLLILVGLLGVSKRD</sequence>
<dbReference type="RefSeq" id="WP_145081163.1">
    <property type="nucleotide sequence ID" value="NZ_CP036425.1"/>
</dbReference>
<evidence type="ECO:0000313" key="2">
    <source>
        <dbReference type="EMBL" id="QDU35584.1"/>
    </source>
</evidence>
<proteinExistence type="predicted"/>
<dbReference type="OrthoDB" id="6223968at2"/>
<dbReference type="EMBL" id="CP036425">
    <property type="protein sequence ID" value="QDU35584.1"/>
    <property type="molecule type" value="Genomic_DNA"/>
</dbReference>
<evidence type="ECO:0008006" key="4">
    <source>
        <dbReference type="Google" id="ProtNLM"/>
    </source>
</evidence>
<protein>
    <recommendedName>
        <fullName evidence="4">PEP-CTERM protein-sorting domain-containing protein</fullName>
    </recommendedName>
</protein>
<feature type="chain" id="PRO_5021841033" description="PEP-CTERM protein-sorting domain-containing protein" evidence="1">
    <location>
        <begin position="21"/>
        <end position="251"/>
    </location>
</feature>
<reference evidence="2 3" key="1">
    <citation type="submission" date="2019-02" db="EMBL/GenBank/DDBJ databases">
        <title>Deep-cultivation of Planctomycetes and their phenomic and genomic characterization uncovers novel biology.</title>
        <authorList>
            <person name="Wiegand S."/>
            <person name="Jogler M."/>
            <person name="Boedeker C."/>
            <person name="Pinto D."/>
            <person name="Vollmers J."/>
            <person name="Rivas-Marin E."/>
            <person name="Kohn T."/>
            <person name="Peeters S.H."/>
            <person name="Heuer A."/>
            <person name="Rast P."/>
            <person name="Oberbeckmann S."/>
            <person name="Bunk B."/>
            <person name="Jeske O."/>
            <person name="Meyerdierks A."/>
            <person name="Storesund J.E."/>
            <person name="Kallscheuer N."/>
            <person name="Luecker S."/>
            <person name="Lage O.M."/>
            <person name="Pohl T."/>
            <person name="Merkel B.J."/>
            <person name="Hornburger P."/>
            <person name="Mueller R.-W."/>
            <person name="Bruemmer F."/>
            <person name="Labrenz M."/>
            <person name="Spormann A.M."/>
            <person name="Op den Camp H."/>
            <person name="Overmann J."/>
            <person name="Amann R."/>
            <person name="Jetten M.S.M."/>
            <person name="Mascher T."/>
            <person name="Medema M.H."/>
            <person name="Devos D.P."/>
            <person name="Kaster A.-K."/>
            <person name="Ovreas L."/>
            <person name="Rohde M."/>
            <person name="Galperin M.Y."/>
            <person name="Jogler C."/>
        </authorList>
    </citation>
    <scope>NUCLEOTIDE SEQUENCE [LARGE SCALE GENOMIC DNA]</scope>
    <source>
        <strain evidence="2 3">KS4</strain>
    </source>
</reference>
<keyword evidence="3" id="KW-1185">Reference proteome</keyword>
<keyword evidence="1" id="KW-0732">Signal</keyword>
<organism evidence="2 3">
    <name type="scientific">Poriferisphaera corsica</name>
    <dbReference type="NCBI Taxonomy" id="2528020"/>
    <lineage>
        <taxon>Bacteria</taxon>
        <taxon>Pseudomonadati</taxon>
        <taxon>Planctomycetota</taxon>
        <taxon>Phycisphaerae</taxon>
        <taxon>Phycisphaerales</taxon>
        <taxon>Phycisphaeraceae</taxon>
        <taxon>Poriferisphaera</taxon>
    </lineage>
</organism>
<feature type="signal peptide" evidence="1">
    <location>
        <begin position="1"/>
        <end position="20"/>
    </location>
</feature>
<gene>
    <name evidence="2" type="ORF">KS4_36670</name>
</gene>
<dbReference type="AlphaFoldDB" id="A0A517YZE4"/>
<dbReference type="Proteomes" id="UP000317369">
    <property type="component" value="Chromosome"/>
</dbReference>
<accession>A0A517YZE4</accession>
<dbReference type="KEGG" id="pcor:KS4_36670"/>
<evidence type="ECO:0000256" key="1">
    <source>
        <dbReference type="SAM" id="SignalP"/>
    </source>
</evidence>
<evidence type="ECO:0000313" key="3">
    <source>
        <dbReference type="Proteomes" id="UP000317369"/>
    </source>
</evidence>
<name>A0A517YZE4_9BACT</name>